<dbReference type="InterPro" id="IPR005824">
    <property type="entry name" value="KOW"/>
</dbReference>
<gene>
    <name evidence="5 9" type="primary">nusG</name>
    <name evidence="9" type="ORF">N7603_01440</name>
</gene>
<dbReference type="InterPro" id="IPR008991">
    <property type="entry name" value="Translation_prot_SH3-like_sf"/>
</dbReference>
<dbReference type="NCBIfam" id="TIGR00922">
    <property type="entry name" value="nusG"/>
    <property type="match status" value="1"/>
</dbReference>
<dbReference type="InterPro" id="IPR047050">
    <property type="entry name" value="NGN"/>
</dbReference>
<evidence type="ECO:0000259" key="8">
    <source>
        <dbReference type="SMART" id="SM00738"/>
    </source>
</evidence>
<dbReference type="EMBL" id="JAOEGN010000002">
    <property type="protein sequence ID" value="MCU0104315.1"/>
    <property type="molecule type" value="Genomic_DNA"/>
</dbReference>
<comment type="function">
    <text evidence="5 7">Participates in transcription elongation, termination and antitermination.</text>
</comment>
<proteinExistence type="inferred from homology"/>
<dbReference type="InterPro" id="IPR014722">
    <property type="entry name" value="Rib_uL2_dom2"/>
</dbReference>
<dbReference type="CDD" id="cd06091">
    <property type="entry name" value="KOW_NusG"/>
    <property type="match status" value="1"/>
</dbReference>
<keyword evidence="3 5" id="KW-0805">Transcription regulation</keyword>
<name>A0ABT2PTZ4_9MOLU</name>
<organism evidence="9 10">
    <name type="scientific">Paracholeplasma vituli</name>
    <dbReference type="NCBI Taxonomy" id="69473"/>
    <lineage>
        <taxon>Bacteria</taxon>
        <taxon>Bacillati</taxon>
        <taxon>Mycoplasmatota</taxon>
        <taxon>Mollicutes</taxon>
        <taxon>Acholeplasmatales</taxon>
        <taxon>Acholeplasmataceae</taxon>
        <taxon>Paracholeplasma</taxon>
    </lineage>
</organism>
<dbReference type="PANTHER" id="PTHR30265:SF2">
    <property type="entry name" value="TRANSCRIPTION TERMINATION_ANTITERMINATION PROTEIN NUSG"/>
    <property type="match status" value="1"/>
</dbReference>
<protein>
    <recommendedName>
        <fullName evidence="5 6">Transcription termination/antitermination protein NusG</fullName>
    </recommendedName>
</protein>
<dbReference type="InterPro" id="IPR006645">
    <property type="entry name" value="NGN-like_dom"/>
</dbReference>
<keyword evidence="4 5" id="KW-0804">Transcription</keyword>
<evidence type="ECO:0000256" key="2">
    <source>
        <dbReference type="ARBA" id="ARBA00022814"/>
    </source>
</evidence>
<keyword evidence="1 5" id="KW-0806">Transcription termination</keyword>
<keyword evidence="2 5" id="KW-0889">Transcription antitermination</keyword>
<evidence type="ECO:0000256" key="1">
    <source>
        <dbReference type="ARBA" id="ARBA00022472"/>
    </source>
</evidence>
<dbReference type="PRINTS" id="PR00338">
    <property type="entry name" value="NUSGTNSCPFCT"/>
</dbReference>
<dbReference type="SMART" id="SM00738">
    <property type="entry name" value="NGN"/>
    <property type="match status" value="1"/>
</dbReference>
<reference evidence="10" key="1">
    <citation type="submission" date="2023-07" db="EMBL/GenBank/DDBJ databases">
        <title>Novel Mycoplasma species identified in domestic and wild animals.</title>
        <authorList>
            <person name="Volokhov D.V."/>
            <person name="Furtak V.A."/>
            <person name="Zagorodnyaya T.A."/>
        </authorList>
    </citation>
    <scope>NUCLEOTIDE SEQUENCE [LARGE SCALE GENOMIC DNA]</scope>
    <source>
        <strain evidence="10">92-19</strain>
    </source>
</reference>
<dbReference type="RefSeq" id="WP_262095538.1">
    <property type="nucleotide sequence ID" value="NZ_JAOEGN010000002.1"/>
</dbReference>
<dbReference type="Proteomes" id="UP001209076">
    <property type="component" value="Unassembled WGS sequence"/>
</dbReference>
<evidence type="ECO:0000256" key="3">
    <source>
        <dbReference type="ARBA" id="ARBA00023015"/>
    </source>
</evidence>
<comment type="similarity">
    <text evidence="5 7">Belongs to the NusG family.</text>
</comment>
<dbReference type="SUPFAM" id="SSF50104">
    <property type="entry name" value="Translation proteins SH3-like domain"/>
    <property type="match status" value="1"/>
</dbReference>
<feature type="domain" description="NusG-like N-terminal" evidence="8">
    <location>
        <begin position="4"/>
        <end position="116"/>
    </location>
</feature>
<dbReference type="InterPro" id="IPR036735">
    <property type="entry name" value="NGN_dom_sf"/>
</dbReference>
<evidence type="ECO:0000256" key="6">
    <source>
        <dbReference type="NCBIfam" id="TIGR01956"/>
    </source>
</evidence>
<dbReference type="Pfam" id="PF00467">
    <property type="entry name" value="KOW"/>
    <property type="match status" value="1"/>
</dbReference>
<dbReference type="PANTHER" id="PTHR30265">
    <property type="entry name" value="RHO-INTERACTING TRANSCRIPTION TERMINATION FACTOR NUSG"/>
    <property type="match status" value="1"/>
</dbReference>
<evidence type="ECO:0000313" key="9">
    <source>
        <dbReference type="EMBL" id="MCU0104315.1"/>
    </source>
</evidence>
<evidence type="ECO:0000256" key="5">
    <source>
        <dbReference type="HAMAP-Rule" id="MF_00948"/>
    </source>
</evidence>
<keyword evidence="10" id="KW-1185">Reference proteome</keyword>
<dbReference type="InterPro" id="IPR010216">
    <property type="entry name" value="Transcrpt_antiterm_NusG_myco"/>
</dbReference>
<dbReference type="NCBIfam" id="TIGR01956">
    <property type="entry name" value="NusG_myco"/>
    <property type="match status" value="1"/>
</dbReference>
<dbReference type="InterPro" id="IPR043425">
    <property type="entry name" value="NusG-like"/>
</dbReference>
<dbReference type="Gene3D" id="2.30.30.30">
    <property type="match status" value="1"/>
</dbReference>
<evidence type="ECO:0000256" key="7">
    <source>
        <dbReference type="RuleBase" id="RU000538"/>
    </source>
</evidence>
<dbReference type="Pfam" id="PF02357">
    <property type="entry name" value="NusG"/>
    <property type="match status" value="1"/>
</dbReference>
<dbReference type="SUPFAM" id="SSF82679">
    <property type="entry name" value="N-utilization substance G protein NusG, N-terminal domain"/>
    <property type="match status" value="1"/>
</dbReference>
<dbReference type="CDD" id="cd09891">
    <property type="entry name" value="NGN_Bact_1"/>
    <property type="match status" value="1"/>
</dbReference>
<accession>A0ABT2PTZ4</accession>
<dbReference type="Gene3D" id="3.30.70.940">
    <property type="entry name" value="NusG, N-terminal domain"/>
    <property type="match status" value="1"/>
</dbReference>
<dbReference type="HAMAP" id="MF_00948">
    <property type="entry name" value="NusG"/>
    <property type="match status" value="1"/>
</dbReference>
<comment type="caution">
    <text evidence="9">The sequence shown here is derived from an EMBL/GenBank/DDBJ whole genome shotgun (WGS) entry which is preliminary data.</text>
</comment>
<evidence type="ECO:0000256" key="4">
    <source>
        <dbReference type="ARBA" id="ARBA00023163"/>
    </source>
</evidence>
<sequence>MIDPRRWYIVQTYSGYESSVKEDLERRIESMGMQNLIFRVVLPEETYIEKDKNGNPKEKVRKMFPGYVFVEMIITDDSWHVIRNTPKVTGFLGSSGGRTKPVPLPQDEINAILLKVGIIEKPTFKHPIGSQVNIIAGPFAGQSGKVVSFDNDKETAIISIEIFGRGTPTEVSFDQVENQK</sequence>
<evidence type="ECO:0000313" key="10">
    <source>
        <dbReference type="Proteomes" id="UP001209076"/>
    </source>
</evidence>
<dbReference type="InterPro" id="IPR001062">
    <property type="entry name" value="Transcrpt_antiterm_NusG"/>
</dbReference>